<name>E0USF3_SULAO</name>
<accession>E0USF3</accession>
<sequence length="520" mass="59393">MVYIYFIYGLSFFSFGLAVLLYPKMSAFIKLGAHFWLIGVFGIIHGISEWIDMFAYIEQTKTPVVEMASFVILPLSFLFLLYFGLISLSEQKKVSYTHIKFVVGTLLLMFAVFSFQSDNLYLEGNVWARYLFGIPGIFLTSYVLFMQKDAQGIETLISAKVYLFILSFSFFFYGIFAGIVVPKAPILMASIINYTTFQEYFGVPVQVFRSFCGVVSAFAAIALFQLLRQRTEMDMLKLSSAIEHSGDSVVITDRNGVIEYVNSAFEQQTGFTKKEAIGKKPNIVKSGRHSIDFYRNELWATILSKNIFRSYMLNKKKNGELYHEYKAIAPIVDAKGNISYFVSTGKDVTEQMLLEEKLRELAAIDKLTGISNRLRFDEVLQFSIDRAKRYKVNLSVILFDVDKFKKVNDTYGHLCGDDVLKMIAKIGHDSIRKSDLIARWGGDEFIILQSDIPSDEAQILVERLRHNIESYNFKDVGKVTVSFGVTHFKEDDTKESLIKRADDALYEAKEHGRNRVEVIK</sequence>
<feature type="transmembrane region" description="Helical" evidence="1">
    <location>
        <begin position="207"/>
        <end position="227"/>
    </location>
</feature>
<dbReference type="SMART" id="SM00086">
    <property type="entry name" value="PAC"/>
    <property type="match status" value="1"/>
</dbReference>
<gene>
    <name evidence="5" type="ordered locus">Saut_1067</name>
</gene>
<feature type="transmembrane region" description="Helical" evidence="1">
    <location>
        <begin position="63"/>
        <end position="85"/>
    </location>
</feature>
<dbReference type="GO" id="GO:0006355">
    <property type="term" value="P:regulation of DNA-templated transcription"/>
    <property type="evidence" value="ECO:0007669"/>
    <property type="project" value="InterPro"/>
</dbReference>
<dbReference type="OrthoDB" id="9812260at2"/>
<evidence type="ECO:0000313" key="6">
    <source>
        <dbReference type="Proteomes" id="UP000007803"/>
    </source>
</evidence>
<dbReference type="SMART" id="SM00091">
    <property type="entry name" value="PAS"/>
    <property type="match status" value="1"/>
</dbReference>
<reference evidence="6" key="1">
    <citation type="journal article" date="2010" name="Stand. Genomic Sci.">
        <title>Complete genome sequence of Sulfurimonas autotrophica type strain (OK10).</title>
        <authorList>
            <person name="Sikorski J."/>
            <person name="Munk C."/>
            <person name="Lapidus A."/>
            <person name="Djao O."/>
            <person name="Lucas S."/>
            <person name="Glavina Del Rio T."/>
            <person name="Nolan M."/>
            <person name="Tice H."/>
            <person name="Han C."/>
            <person name="Cheng J."/>
            <person name="Tapia R."/>
            <person name="Goodwin L."/>
            <person name="Pitluck S."/>
            <person name="Liolios K."/>
            <person name="Ivanova N."/>
            <person name="Mavromatis K."/>
            <person name="Mikhailova N."/>
            <person name="Pati A."/>
            <person name="Sims D."/>
            <person name="Meincke L."/>
            <person name="Brettin T."/>
            <person name="Detter J."/>
            <person name="Chen A."/>
            <person name="Palaniappan K."/>
            <person name="Land M."/>
            <person name="Hauser L."/>
            <person name="Chang Y."/>
            <person name="Jeffries C."/>
            <person name="Rohde M."/>
            <person name="Lang E."/>
            <person name="Spring S."/>
            <person name="Goker M."/>
            <person name="Woyke T."/>
            <person name="Bristow J."/>
            <person name="Eisen J."/>
            <person name="Markowitz V."/>
            <person name="Hugenholtz P."/>
            <person name="Kyrpides N."/>
            <person name="Klenk H."/>
        </authorList>
    </citation>
    <scope>NUCLEOTIDE SEQUENCE [LARGE SCALE GENOMIC DNA]</scope>
    <source>
        <strain evidence="6">ATCC BAA-671 / DSM 16294 / JCM 11897 / OK10</strain>
    </source>
</reference>
<dbReference type="CDD" id="cd00130">
    <property type="entry name" value="PAS"/>
    <property type="match status" value="1"/>
</dbReference>
<dbReference type="AlphaFoldDB" id="E0USF3"/>
<evidence type="ECO:0000256" key="1">
    <source>
        <dbReference type="SAM" id="Phobius"/>
    </source>
</evidence>
<dbReference type="FunFam" id="3.30.70.270:FF:000001">
    <property type="entry name" value="Diguanylate cyclase domain protein"/>
    <property type="match status" value="1"/>
</dbReference>
<dbReference type="Gene3D" id="3.30.70.270">
    <property type="match status" value="1"/>
</dbReference>
<evidence type="ECO:0000259" key="3">
    <source>
        <dbReference type="PROSITE" id="PS50113"/>
    </source>
</evidence>
<feature type="domain" description="GGDEF" evidence="4">
    <location>
        <begin position="392"/>
        <end position="520"/>
    </location>
</feature>
<dbReference type="InterPro" id="IPR000160">
    <property type="entry name" value="GGDEF_dom"/>
</dbReference>
<dbReference type="InterPro" id="IPR035965">
    <property type="entry name" value="PAS-like_dom_sf"/>
</dbReference>
<dbReference type="PROSITE" id="PS50113">
    <property type="entry name" value="PAC"/>
    <property type="match status" value="1"/>
</dbReference>
<dbReference type="NCBIfam" id="TIGR00229">
    <property type="entry name" value="sensory_box"/>
    <property type="match status" value="1"/>
</dbReference>
<keyword evidence="6" id="KW-1185">Reference proteome</keyword>
<feature type="transmembrane region" description="Helical" evidence="1">
    <location>
        <begin position="97"/>
        <end position="115"/>
    </location>
</feature>
<evidence type="ECO:0000259" key="2">
    <source>
        <dbReference type="PROSITE" id="PS50112"/>
    </source>
</evidence>
<evidence type="ECO:0000313" key="5">
    <source>
        <dbReference type="EMBL" id="ADN09116.1"/>
    </source>
</evidence>
<dbReference type="Pfam" id="PF00990">
    <property type="entry name" value="GGDEF"/>
    <property type="match status" value="1"/>
</dbReference>
<dbReference type="STRING" id="563040.Saut_1067"/>
<dbReference type="GO" id="GO:0003824">
    <property type="term" value="F:catalytic activity"/>
    <property type="evidence" value="ECO:0007669"/>
    <property type="project" value="UniProtKB-ARBA"/>
</dbReference>
<dbReference type="Proteomes" id="UP000007803">
    <property type="component" value="Chromosome"/>
</dbReference>
<dbReference type="NCBIfam" id="TIGR00254">
    <property type="entry name" value="GGDEF"/>
    <property type="match status" value="1"/>
</dbReference>
<feature type="domain" description="PAS" evidence="2">
    <location>
        <begin position="234"/>
        <end position="279"/>
    </location>
</feature>
<protein>
    <submittedName>
        <fullName evidence="5">Diguanylate cyclase with PAS/PAC sensor</fullName>
    </submittedName>
</protein>
<dbReference type="SUPFAM" id="SSF55785">
    <property type="entry name" value="PYP-like sensor domain (PAS domain)"/>
    <property type="match status" value="1"/>
</dbReference>
<keyword evidence="1" id="KW-0472">Membrane</keyword>
<dbReference type="SMART" id="SM00267">
    <property type="entry name" value="GGDEF"/>
    <property type="match status" value="1"/>
</dbReference>
<organism evidence="5 6">
    <name type="scientific">Sulfurimonas autotrophica (strain ATCC BAA-671 / DSM 16294 / JCM 11897 / OK10)</name>
    <dbReference type="NCBI Taxonomy" id="563040"/>
    <lineage>
        <taxon>Bacteria</taxon>
        <taxon>Pseudomonadati</taxon>
        <taxon>Campylobacterota</taxon>
        <taxon>Epsilonproteobacteria</taxon>
        <taxon>Campylobacterales</taxon>
        <taxon>Sulfurimonadaceae</taxon>
        <taxon>Sulfurimonas</taxon>
    </lineage>
</organism>
<feature type="transmembrane region" description="Helical" evidence="1">
    <location>
        <begin position="157"/>
        <end position="181"/>
    </location>
</feature>
<dbReference type="Gene3D" id="3.30.450.20">
    <property type="entry name" value="PAS domain"/>
    <property type="match status" value="1"/>
</dbReference>
<dbReference type="InterPro" id="IPR052163">
    <property type="entry name" value="DGC-Regulatory_Protein"/>
</dbReference>
<feature type="transmembrane region" description="Helical" evidence="1">
    <location>
        <begin position="35"/>
        <end position="57"/>
    </location>
</feature>
<dbReference type="InterPro" id="IPR000014">
    <property type="entry name" value="PAS"/>
</dbReference>
<dbReference type="InterPro" id="IPR000700">
    <property type="entry name" value="PAS-assoc_C"/>
</dbReference>
<dbReference type="InterPro" id="IPR043128">
    <property type="entry name" value="Rev_trsase/Diguanyl_cyclase"/>
</dbReference>
<dbReference type="KEGG" id="sua:Saut_1067"/>
<feature type="transmembrane region" description="Helical" evidence="1">
    <location>
        <begin position="6"/>
        <end position="23"/>
    </location>
</feature>
<dbReference type="PANTHER" id="PTHR46663">
    <property type="entry name" value="DIGUANYLATE CYCLASE DGCT-RELATED"/>
    <property type="match status" value="1"/>
</dbReference>
<feature type="transmembrane region" description="Helical" evidence="1">
    <location>
        <begin position="127"/>
        <end position="145"/>
    </location>
</feature>
<dbReference type="PANTHER" id="PTHR46663:SF4">
    <property type="entry name" value="DIGUANYLATE CYCLASE DGCT-RELATED"/>
    <property type="match status" value="1"/>
</dbReference>
<dbReference type="SUPFAM" id="SSF55073">
    <property type="entry name" value="Nucleotide cyclase"/>
    <property type="match status" value="1"/>
</dbReference>
<keyword evidence="1" id="KW-0812">Transmembrane</keyword>
<dbReference type="EMBL" id="CP002205">
    <property type="protein sequence ID" value="ADN09116.1"/>
    <property type="molecule type" value="Genomic_DNA"/>
</dbReference>
<proteinExistence type="predicted"/>
<dbReference type="eggNOG" id="COG5002">
    <property type="taxonomic scope" value="Bacteria"/>
</dbReference>
<dbReference type="Pfam" id="PF00989">
    <property type="entry name" value="PAS"/>
    <property type="match status" value="1"/>
</dbReference>
<feature type="domain" description="PAC" evidence="3">
    <location>
        <begin position="306"/>
        <end position="360"/>
    </location>
</feature>
<dbReference type="InterPro" id="IPR029787">
    <property type="entry name" value="Nucleotide_cyclase"/>
</dbReference>
<dbReference type="InterPro" id="IPR001610">
    <property type="entry name" value="PAC"/>
</dbReference>
<dbReference type="CDD" id="cd01949">
    <property type="entry name" value="GGDEF"/>
    <property type="match status" value="1"/>
</dbReference>
<dbReference type="HOGENOM" id="CLU_522443_0_0_7"/>
<dbReference type="PROSITE" id="PS50112">
    <property type="entry name" value="PAS"/>
    <property type="match status" value="1"/>
</dbReference>
<dbReference type="PROSITE" id="PS50887">
    <property type="entry name" value="GGDEF"/>
    <property type="match status" value="1"/>
</dbReference>
<keyword evidence="1" id="KW-1133">Transmembrane helix</keyword>
<evidence type="ECO:0000259" key="4">
    <source>
        <dbReference type="PROSITE" id="PS50887"/>
    </source>
</evidence>
<dbReference type="RefSeq" id="WP_013326872.1">
    <property type="nucleotide sequence ID" value="NC_014506.1"/>
</dbReference>
<dbReference type="InterPro" id="IPR013767">
    <property type="entry name" value="PAS_fold"/>
</dbReference>
<dbReference type="eggNOG" id="COG3706">
    <property type="taxonomic scope" value="Bacteria"/>
</dbReference>